<feature type="region of interest" description="Disordered" evidence="1">
    <location>
        <begin position="1"/>
        <end position="31"/>
    </location>
</feature>
<dbReference type="EMBL" id="LSSK01001560">
    <property type="protein sequence ID" value="OMH79410.1"/>
    <property type="molecule type" value="Genomic_DNA"/>
</dbReference>
<gene>
    <name evidence="3" type="ORF">AX774_g1913</name>
    <name evidence="2" type="ORF">AX774_g7174</name>
</gene>
<proteinExistence type="predicted"/>
<feature type="compositionally biased region" description="Polar residues" evidence="1">
    <location>
        <begin position="1"/>
        <end position="14"/>
    </location>
</feature>
<dbReference type="Proteomes" id="UP000188320">
    <property type="component" value="Unassembled WGS sequence"/>
</dbReference>
<accession>A0A1R1PEI9</accession>
<evidence type="ECO:0000256" key="1">
    <source>
        <dbReference type="SAM" id="MobiDB-lite"/>
    </source>
</evidence>
<dbReference type="AlphaFoldDB" id="A0A1R1PEI9"/>
<reference evidence="2" key="2">
    <citation type="submission" date="2017-01" db="EMBL/GenBank/DDBJ databases">
        <authorList>
            <person name="Mah S.A."/>
            <person name="Swanson W.J."/>
            <person name="Moy G.W."/>
            <person name="Vacquier V.D."/>
        </authorList>
    </citation>
    <scope>NUCLEOTIDE SEQUENCE [LARGE SCALE GENOMIC DNA]</scope>
    <source>
        <strain evidence="2">COL-18-3</strain>
    </source>
</reference>
<protein>
    <submittedName>
        <fullName evidence="2">Uncharacterized protein</fullName>
    </submittedName>
</protein>
<name>A0A1R1PEI9_ZANCU</name>
<evidence type="ECO:0000313" key="2">
    <source>
        <dbReference type="EMBL" id="OMH79410.1"/>
    </source>
</evidence>
<sequence length="166" mass="18034">MDNQKQNSRQQLVTRSPIELPKPRIVSPSSDSEIDSFSSISTTWLPSILSARSDGDVARNSRVCTARSSFDAKLSALFTLRSSCALPTLPSSIPRSILSSRIRAPRLTLRLSETTLNTSHTSSSPKSRSQYFVSGSSDNTGTVIVDKNTGIVKYIFAILPITPCSL</sequence>
<reference evidence="4" key="1">
    <citation type="submission" date="2017-01" db="EMBL/GenBank/DDBJ databases">
        <authorList>
            <person name="Wang Y."/>
            <person name="White M."/>
            <person name="Kvist S."/>
            <person name="Moncalvo J.-M."/>
        </authorList>
    </citation>
    <scope>NUCLEOTIDE SEQUENCE [LARGE SCALE GENOMIC DNA]</scope>
    <source>
        <strain evidence="4">COL-18-3</strain>
    </source>
</reference>
<dbReference type="EMBL" id="LSSK01000179">
    <property type="protein sequence ID" value="OMH84556.1"/>
    <property type="molecule type" value="Genomic_DNA"/>
</dbReference>
<comment type="caution">
    <text evidence="2">The sequence shown here is derived from an EMBL/GenBank/DDBJ whole genome shotgun (WGS) entry which is preliminary data.</text>
</comment>
<keyword evidence="4" id="KW-1185">Reference proteome</keyword>
<evidence type="ECO:0000313" key="4">
    <source>
        <dbReference type="Proteomes" id="UP000188320"/>
    </source>
</evidence>
<evidence type="ECO:0000313" key="3">
    <source>
        <dbReference type="EMBL" id="OMH84556.1"/>
    </source>
</evidence>
<organism evidence="2 4">
    <name type="scientific">Zancudomyces culisetae</name>
    <name type="common">Gut fungus</name>
    <name type="synonym">Smittium culisetae</name>
    <dbReference type="NCBI Taxonomy" id="1213189"/>
    <lineage>
        <taxon>Eukaryota</taxon>
        <taxon>Fungi</taxon>
        <taxon>Fungi incertae sedis</taxon>
        <taxon>Zoopagomycota</taxon>
        <taxon>Kickxellomycotina</taxon>
        <taxon>Harpellomycetes</taxon>
        <taxon>Harpellales</taxon>
        <taxon>Legeriomycetaceae</taxon>
        <taxon>Zancudomyces</taxon>
    </lineage>
</organism>